<dbReference type="InterPro" id="IPR022571">
    <property type="entry name" value="Mg_chelatase_H_N"/>
</dbReference>
<keyword evidence="6" id="KW-0067">ATP-binding</keyword>
<dbReference type="PANTHER" id="PTHR44119:SF1">
    <property type="entry name" value="MAGNESIUM-CHELATASE SUBUNIT CHLH, CHLOROPLASTIC"/>
    <property type="match status" value="1"/>
</dbReference>
<evidence type="ECO:0000256" key="7">
    <source>
        <dbReference type="ARBA" id="ARBA00023171"/>
    </source>
</evidence>
<comment type="similarity">
    <text evidence="1">Belongs to the Mg-chelatase subunit H family.</text>
</comment>
<evidence type="ECO:0000256" key="1">
    <source>
        <dbReference type="ARBA" id="ARBA00010851"/>
    </source>
</evidence>
<dbReference type="GO" id="GO:0015995">
    <property type="term" value="P:chlorophyll biosynthetic process"/>
    <property type="evidence" value="ECO:0007669"/>
    <property type="project" value="UniProtKB-KW"/>
</dbReference>
<feature type="domain" description="CobN/magnesium chelatase" evidence="11">
    <location>
        <begin position="374"/>
        <end position="1002"/>
    </location>
</feature>
<comment type="catalytic activity">
    <reaction evidence="9">
        <text>protoporphyrin IX + Mg(2+) + ATP + H2O = Mg-protoporphyrin IX + ADP + phosphate + 3 H(+)</text>
        <dbReference type="Rhea" id="RHEA:13961"/>
        <dbReference type="ChEBI" id="CHEBI:15377"/>
        <dbReference type="ChEBI" id="CHEBI:15378"/>
        <dbReference type="ChEBI" id="CHEBI:18420"/>
        <dbReference type="ChEBI" id="CHEBI:30616"/>
        <dbReference type="ChEBI" id="CHEBI:43474"/>
        <dbReference type="ChEBI" id="CHEBI:57306"/>
        <dbReference type="ChEBI" id="CHEBI:60492"/>
        <dbReference type="ChEBI" id="CHEBI:456216"/>
        <dbReference type="EC" id="6.6.1.1"/>
    </reaction>
</comment>
<dbReference type="EC" id="6.6.1.1" evidence="2"/>
<dbReference type="InterPro" id="IPR003672">
    <property type="entry name" value="CobN/Mg_chltase"/>
</dbReference>
<dbReference type="CDD" id="cd10150">
    <property type="entry name" value="CobN_like"/>
    <property type="match status" value="1"/>
</dbReference>
<accession>A0AAX4P8X1</accession>
<dbReference type="GO" id="GO:0016851">
    <property type="term" value="F:magnesium chelatase activity"/>
    <property type="evidence" value="ECO:0007669"/>
    <property type="project" value="UniProtKB-EC"/>
</dbReference>
<evidence type="ECO:0000256" key="5">
    <source>
        <dbReference type="ARBA" id="ARBA00022741"/>
    </source>
</evidence>
<evidence type="ECO:0000256" key="8">
    <source>
        <dbReference type="ARBA" id="ARBA00023444"/>
    </source>
</evidence>
<evidence type="ECO:0000256" key="9">
    <source>
        <dbReference type="ARBA" id="ARBA00048693"/>
    </source>
</evidence>
<dbReference type="PANTHER" id="PTHR44119">
    <property type="entry name" value="MAGNESIUM-CHELATASE SUBUNIT CHLH, CHLOROPLASTIC"/>
    <property type="match status" value="1"/>
</dbReference>
<evidence type="ECO:0000259" key="12">
    <source>
        <dbReference type="Pfam" id="PF11965"/>
    </source>
</evidence>
<sequence length="1449" mass="159936">MVGLSAALAPNNPRTRTRMRHASLVPVVVRSLRALPKKKKNTFRDRNRKLCCEVKRRSRTRAEDLLELLERESEKELEDRKNELVQERERCVEELNQVAKELDEVYRDTFEGNEMKEVARGADLSTARGFKLLGRDDPEAMAAVLELLRERDGGRAWKDLQERGHDLRLRERRVSERLEDIEAELSPRFAEGEVGAEDGEVSGTDTSVSICLVCGFESFNLSLYRGVARDLRRRTEGRVNLSVFSDRDVENNAGEVEEALAGSDVFFGSLLFDYDVVQWLRERVDPVPTRFVFESDLDLMALTRVGTFTMAPPKDGKKAGPPPAVKKILELFGSNREEDRVAGYLTMLKFGPKLLRYLPGKKVKHLRNWLEVYGYWNQAGATNVLSMFSLIVNEYAGLAGADSKLKTDEVTEMPNQGCVHPNARGMVFKDPASYLEWYEREGPLRSTGAPRVALLLYRKHVITNMSYIPALISEMEDGGLVPVPIFINGVEAHTVVRDLLTTAREQDKTTLKKGAVQVDAIVSTIGFPLVGGPAGSVEAGRQQEIGAEILSSKNVPYVVAAPLLIQDIESWEATGMTGLQSIVLYALPELDGAIDTVPIGGLVGDDIFLVKERVKRLVGRLRGWIDLATKPRDEVNLAVMLYGFPPGVGATGTAALLNVPKSLEGLLKRLKGDGYDVGDLPGNVDGEGILTALRALEDARAGAAHLVGAAEEAAAAVGAEVVREEVSPSELSRWLSFPEHWGPTEWGPLPYLPDSKILLDRLEQQWGQLGSPGQLGATPDGKYACLGLRFGKVTVGVQPMLGIEGDPMRLLFERDLTPAPYYCAYYKALEFSWDINAVIHFGTHGTVEWLPGSPVGNTGLSWPDVLLGNLPNVYVYTANNPSESVVAKRRGYGTIVSHNVPPYGRSGLYKELLSLRDLLNEYREDRAEGAALREPIEELVKATGLYSECPLEREGEVLGFDAWVQELVSYLDVVENRLFSEGLHVFGQVPTDAQVEAYLQAYGGEAAEAAEISHLLRRSDEELDGVARALRGEYVLPAPGGDLLRDGPGVLPTGRNIHALDPYRMPSETAEVRGAAAASKILDAHRRQGSGFPETCSVALWGLDAIKTGGDSVGIVLALVGARTIRDSTGRVARFELISLDELGRPRCDVVANVSALFRDQFKNVLELLDDLMLRASRADEPVEMNFVKKHTEKLEREGVDRASSRMFSNPSGDYGSMVNERVGSGNWDEGGELGDTWVSRNAFSYGKGGEAGNARPEVLKALLETTDRVVQGVDSVEYGLTDIQEYYANTGALMRAAEDARRRRGREGKVGCSIVEYFGGEGSEPKEIEDVLKLEYRSKLLNPKWAEAMVSQGSGGAFEVSQRMTALLGWGATANFSENFVWDQAVETYVEDAEMADRLRRSNPEAFRNVLRRSIEAARRGMWDADEDKLEMLMELYREMDDKLEGVE</sequence>
<keyword evidence="3" id="KW-0602">Photosynthesis</keyword>
<comment type="pathway">
    <text evidence="8">Porphyrin-containing compound metabolism.</text>
</comment>
<evidence type="ECO:0000259" key="11">
    <source>
        <dbReference type="Pfam" id="PF02514"/>
    </source>
</evidence>
<organism evidence="13 14">
    <name type="scientific">Chloropicon roscoffensis</name>
    <dbReference type="NCBI Taxonomy" id="1461544"/>
    <lineage>
        <taxon>Eukaryota</taxon>
        <taxon>Viridiplantae</taxon>
        <taxon>Chlorophyta</taxon>
        <taxon>Chloropicophyceae</taxon>
        <taxon>Chloropicales</taxon>
        <taxon>Chloropicaceae</taxon>
        <taxon>Chloropicon</taxon>
    </lineage>
</organism>
<feature type="coiled-coil region" evidence="10">
    <location>
        <begin position="52"/>
        <end position="101"/>
    </location>
</feature>
<keyword evidence="4" id="KW-0436">Ligase</keyword>
<evidence type="ECO:0000313" key="14">
    <source>
        <dbReference type="Proteomes" id="UP001472866"/>
    </source>
</evidence>
<evidence type="ECO:0000313" key="13">
    <source>
        <dbReference type="EMBL" id="WZN62471.1"/>
    </source>
</evidence>
<keyword evidence="5" id="KW-0547">Nucleotide-binding</keyword>
<feature type="domain" description="Magnesium chelatase subunit H N-terminal" evidence="12">
    <location>
        <begin position="210"/>
        <end position="370"/>
    </location>
</feature>
<dbReference type="Proteomes" id="UP001472866">
    <property type="component" value="Chromosome 06"/>
</dbReference>
<name>A0AAX4P8X1_9CHLO</name>
<evidence type="ECO:0000256" key="4">
    <source>
        <dbReference type="ARBA" id="ARBA00022598"/>
    </source>
</evidence>
<keyword evidence="10" id="KW-0175">Coiled coil</keyword>
<proteinExistence type="inferred from homology"/>
<dbReference type="GO" id="GO:0005524">
    <property type="term" value="F:ATP binding"/>
    <property type="evidence" value="ECO:0007669"/>
    <property type="project" value="UniProtKB-KW"/>
</dbReference>
<protein>
    <recommendedName>
        <fullName evidence="2">magnesium chelatase</fullName>
        <ecNumber evidence="2">6.6.1.1</ecNumber>
    </recommendedName>
</protein>
<evidence type="ECO:0000256" key="10">
    <source>
        <dbReference type="SAM" id="Coils"/>
    </source>
</evidence>
<evidence type="ECO:0000256" key="2">
    <source>
        <dbReference type="ARBA" id="ARBA00012825"/>
    </source>
</evidence>
<dbReference type="Pfam" id="PF02514">
    <property type="entry name" value="CobN-Mg_chel"/>
    <property type="match status" value="2"/>
</dbReference>
<reference evidence="13 14" key="1">
    <citation type="submission" date="2024-03" db="EMBL/GenBank/DDBJ databases">
        <title>Complete genome sequence of the green alga Chloropicon roscoffensis RCC1871.</title>
        <authorList>
            <person name="Lemieux C."/>
            <person name="Pombert J.-F."/>
            <person name="Otis C."/>
            <person name="Turmel M."/>
        </authorList>
    </citation>
    <scope>NUCLEOTIDE SEQUENCE [LARGE SCALE GENOMIC DNA]</scope>
    <source>
        <strain evidence="13 14">RCC1871</strain>
    </source>
</reference>
<evidence type="ECO:0000256" key="6">
    <source>
        <dbReference type="ARBA" id="ARBA00022840"/>
    </source>
</evidence>
<dbReference type="GO" id="GO:0015979">
    <property type="term" value="P:photosynthesis"/>
    <property type="evidence" value="ECO:0007669"/>
    <property type="project" value="UniProtKB-KW"/>
</dbReference>
<dbReference type="Pfam" id="PF11965">
    <property type="entry name" value="DUF3479"/>
    <property type="match status" value="1"/>
</dbReference>
<feature type="domain" description="CobN/magnesium chelatase" evidence="11">
    <location>
        <begin position="1009"/>
        <end position="1430"/>
    </location>
</feature>
<dbReference type="EMBL" id="CP151506">
    <property type="protein sequence ID" value="WZN62471.1"/>
    <property type="molecule type" value="Genomic_DNA"/>
</dbReference>
<keyword evidence="14" id="KW-1185">Reference proteome</keyword>
<keyword evidence="7" id="KW-0149">Chlorophyll biosynthesis</keyword>
<gene>
    <name evidence="13" type="ORF">HKI87_06g40080</name>
</gene>
<evidence type="ECO:0000256" key="3">
    <source>
        <dbReference type="ARBA" id="ARBA00022531"/>
    </source>
</evidence>